<dbReference type="EMBL" id="CM000766">
    <property type="protein sequence ID" value="OQU80192.1"/>
    <property type="molecule type" value="Genomic_DNA"/>
</dbReference>
<organism evidence="1 2">
    <name type="scientific">Sorghum bicolor</name>
    <name type="common">Sorghum</name>
    <name type="synonym">Sorghum vulgare</name>
    <dbReference type="NCBI Taxonomy" id="4558"/>
    <lineage>
        <taxon>Eukaryota</taxon>
        <taxon>Viridiplantae</taxon>
        <taxon>Streptophyta</taxon>
        <taxon>Embryophyta</taxon>
        <taxon>Tracheophyta</taxon>
        <taxon>Spermatophyta</taxon>
        <taxon>Magnoliopsida</taxon>
        <taxon>Liliopsida</taxon>
        <taxon>Poales</taxon>
        <taxon>Poaceae</taxon>
        <taxon>PACMAD clade</taxon>
        <taxon>Panicoideae</taxon>
        <taxon>Andropogonodae</taxon>
        <taxon>Andropogoneae</taxon>
        <taxon>Sorghinae</taxon>
        <taxon>Sorghum</taxon>
    </lineage>
</organism>
<dbReference type="Gramene" id="OQU80192">
    <property type="protein sequence ID" value="OQU80192"/>
    <property type="gene ID" value="SORBI_3007G090701"/>
</dbReference>
<gene>
    <name evidence="1" type="ORF">SORBI_3007G090701</name>
</gene>
<proteinExistence type="predicted"/>
<accession>A0A1Z5R8V6</accession>
<sequence length="85" mass="9250">MCQETMESALGRPGSFLPPLDRIPCAAANLPSPARSCSSCARRRCSSRTLFPCPSPESITGTHQICYWRTPNPSLAPHPNPLKNL</sequence>
<name>A0A1Z5R8V6_SORBI</name>
<protein>
    <submittedName>
        <fullName evidence="1">Uncharacterized protein</fullName>
    </submittedName>
</protein>
<evidence type="ECO:0000313" key="2">
    <source>
        <dbReference type="Proteomes" id="UP000000768"/>
    </source>
</evidence>
<dbReference type="InParanoid" id="A0A1Z5R8V6"/>
<reference evidence="2" key="2">
    <citation type="journal article" date="2018" name="Plant J.">
        <title>The Sorghum bicolor reference genome: improved assembly, gene annotations, a transcriptome atlas, and signatures of genome organization.</title>
        <authorList>
            <person name="McCormick R.F."/>
            <person name="Truong S.K."/>
            <person name="Sreedasyam A."/>
            <person name="Jenkins J."/>
            <person name="Shu S."/>
            <person name="Sims D."/>
            <person name="Kennedy M."/>
            <person name="Amirebrahimi M."/>
            <person name="Weers B.D."/>
            <person name="McKinley B."/>
            <person name="Mattison A."/>
            <person name="Morishige D.T."/>
            <person name="Grimwood J."/>
            <person name="Schmutz J."/>
            <person name="Mullet J.E."/>
        </authorList>
    </citation>
    <scope>NUCLEOTIDE SEQUENCE [LARGE SCALE GENOMIC DNA]</scope>
    <source>
        <strain evidence="2">cv. BTx623</strain>
    </source>
</reference>
<keyword evidence="2" id="KW-1185">Reference proteome</keyword>
<dbReference type="AlphaFoldDB" id="A0A1Z5R8V6"/>
<dbReference type="Proteomes" id="UP000000768">
    <property type="component" value="Chromosome 7"/>
</dbReference>
<reference evidence="1 2" key="1">
    <citation type="journal article" date="2009" name="Nature">
        <title>The Sorghum bicolor genome and the diversification of grasses.</title>
        <authorList>
            <person name="Paterson A.H."/>
            <person name="Bowers J.E."/>
            <person name="Bruggmann R."/>
            <person name="Dubchak I."/>
            <person name="Grimwood J."/>
            <person name="Gundlach H."/>
            <person name="Haberer G."/>
            <person name="Hellsten U."/>
            <person name="Mitros T."/>
            <person name="Poliakov A."/>
            <person name="Schmutz J."/>
            <person name="Spannagl M."/>
            <person name="Tang H."/>
            <person name="Wang X."/>
            <person name="Wicker T."/>
            <person name="Bharti A.K."/>
            <person name="Chapman J."/>
            <person name="Feltus F.A."/>
            <person name="Gowik U."/>
            <person name="Grigoriev I.V."/>
            <person name="Lyons E."/>
            <person name="Maher C.A."/>
            <person name="Martis M."/>
            <person name="Narechania A."/>
            <person name="Otillar R.P."/>
            <person name="Penning B.W."/>
            <person name="Salamov A.A."/>
            <person name="Wang Y."/>
            <person name="Zhang L."/>
            <person name="Carpita N.C."/>
            <person name="Freeling M."/>
            <person name="Gingle A.R."/>
            <person name="Hash C.T."/>
            <person name="Keller B."/>
            <person name="Klein P."/>
            <person name="Kresovich S."/>
            <person name="McCann M.C."/>
            <person name="Ming R."/>
            <person name="Peterson D.G."/>
            <person name="Mehboob-ur-Rahman"/>
            <person name="Ware D."/>
            <person name="Westhoff P."/>
            <person name="Mayer K.F."/>
            <person name="Messing J."/>
            <person name="Rokhsar D.S."/>
        </authorList>
    </citation>
    <scope>NUCLEOTIDE SEQUENCE [LARGE SCALE GENOMIC DNA]</scope>
    <source>
        <strain evidence="2">cv. BTx623</strain>
    </source>
</reference>
<evidence type="ECO:0000313" key="1">
    <source>
        <dbReference type="EMBL" id="OQU80192.1"/>
    </source>
</evidence>